<evidence type="ECO:0000256" key="1">
    <source>
        <dbReference type="ARBA" id="ARBA00004922"/>
    </source>
</evidence>
<evidence type="ECO:0000256" key="9">
    <source>
        <dbReference type="ARBA" id="ARBA00022989"/>
    </source>
</evidence>
<comment type="catalytic activity">
    <reaction evidence="18">
        <text>alpha-N-glycoloylneuraminosyl-(2-&gt;3)-beta-D-galactosyl-(1-&gt;4)-N-acetyl-beta-D-glucosaminyl-(1-&gt;3)-beta-D-galactosyl-(1-&gt;4)-N-acetyl-beta-D-glucosaminyl-(1-&gt;3)-beta-D-galactosyl-(1-&gt;4)-beta-D-glucosyl-(1&lt;-&gt;1')-ceramide + GDP-beta-L-fucose = alpha-N-glycoloylneuraminosyl-(2-&gt;3)-beta-D-galactosyl-(1-&gt;4)-N-acetyl-beta-D-glucosaminyl-(1-&gt;3)-beta-D-galactosyl-(1-&gt;4)-[alpha-L-fucosyl-(1-&gt;3)]-N-acetyl-beta-D-glucosaminyl-(1-&gt;3)-beta-D-galactosyl-(1-&gt;4)-beta-D-glucosyl-(1&lt;-&gt;1')-ceramide + GDP + H(+)</text>
        <dbReference type="Rhea" id="RHEA:48388"/>
        <dbReference type="ChEBI" id="CHEBI:15378"/>
        <dbReference type="ChEBI" id="CHEBI:57273"/>
        <dbReference type="ChEBI" id="CHEBI:58189"/>
        <dbReference type="ChEBI" id="CHEBI:90383"/>
        <dbReference type="ChEBI" id="CHEBI:90384"/>
    </reaction>
    <physiologicalReaction direction="left-to-right" evidence="18">
        <dbReference type="Rhea" id="RHEA:48389"/>
    </physiologicalReaction>
</comment>
<accession>A0A672YNH2</accession>
<evidence type="ECO:0000256" key="2">
    <source>
        <dbReference type="ARBA" id="ARBA00004934"/>
    </source>
</evidence>
<name>A0A672YNH2_9TELE</name>
<comment type="catalytic activity">
    <reaction evidence="19">
        <text>an N-acetyl-alpha-neuraminyl-(2-&gt;3)-beta-D-galactosyl-(1-&gt;4)-N-acetyl-beta-D-glucosaminyl derivative + GDP-beta-L-fucose = an alpha-Neu5Ac-(2-&gt;3)-beta-D-Gal-(1-&gt;4)-[alpha-L-Fuc-(1-&gt;3)]-beta-D-GlcNAc derivative + GDP + H(+)</text>
        <dbReference type="Rhea" id="RHEA:56076"/>
        <dbReference type="ChEBI" id="CHEBI:15378"/>
        <dbReference type="ChEBI" id="CHEBI:57273"/>
        <dbReference type="ChEBI" id="CHEBI:58189"/>
        <dbReference type="ChEBI" id="CHEBI:136545"/>
        <dbReference type="ChEBI" id="CHEBI:139509"/>
    </reaction>
    <physiologicalReaction direction="left-to-right" evidence="19">
        <dbReference type="Rhea" id="RHEA:56077"/>
    </physiologicalReaction>
</comment>
<comment type="catalytic activity">
    <reaction evidence="23">
        <text>an alpha-L-Fuc-(1-&gt;2)-beta-D-Gal-(1-&gt;4)-beta-D-GlcNAc derivative + GDP-beta-L-fucose = an alpha-L-Fuc-(1-&gt;2)-beta-D-Gal-(1-&gt;4)-[alpha-L-Fuc-(1-&gt;3)]-beta-D-GlcNAc derivative + GDP + H(+)</text>
        <dbReference type="Rhea" id="RHEA:77191"/>
        <dbReference type="ChEBI" id="CHEBI:15378"/>
        <dbReference type="ChEBI" id="CHEBI:57273"/>
        <dbReference type="ChEBI" id="CHEBI:58189"/>
        <dbReference type="ChEBI" id="CHEBI:133510"/>
        <dbReference type="ChEBI" id="CHEBI:195560"/>
    </reaction>
    <physiologicalReaction direction="left-to-right" evidence="23">
        <dbReference type="Rhea" id="RHEA:77192"/>
    </physiologicalReaction>
</comment>
<evidence type="ECO:0000256" key="11">
    <source>
        <dbReference type="ARBA" id="ARBA00023098"/>
    </source>
</evidence>
<comment type="catalytic activity">
    <reaction evidence="16">
        <text>alpha-D-galactosyl-(1-&gt;3)-beta-D-galactosyl-(1-&gt;4)-N-acetyl-beta-D-glucosaminyl-(1-&gt;3)-beta-D-galactosyl-(1-&gt;4)-beta-D-glucosyl-(1&lt;-&gt;1')-ceramide + GDP-beta-L-fucose = a neolactoside IV(3)-alpha-Gal,III(3)-alpha-Fuc-nLc4Cer + GDP + H(+)</text>
        <dbReference type="Rhea" id="RHEA:48380"/>
        <dbReference type="ChEBI" id="CHEBI:15378"/>
        <dbReference type="ChEBI" id="CHEBI:57273"/>
        <dbReference type="ChEBI" id="CHEBI:58189"/>
        <dbReference type="ChEBI" id="CHEBI:90380"/>
        <dbReference type="ChEBI" id="CHEBI:90381"/>
    </reaction>
    <physiologicalReaction direction="left-to-right" evidence="16">
        <dbReference type="Rhea" id="RHEA:48381"/>
    </physiologicalReaction>
</comment>
<evidence type="ECO:0000259" key="26">
    <source>
        <dbReference type="Pfam" id="PF17039"/>
    </source>
</evidence>
<feature type="domain" description="Fucosyltransferase C-terminal" evidence="25">
    <location>
        <begin position="178"/>
        <end position="351"/>
    </location>
</feature>
<dbReference type="InterPro" id="IPR031481">
    <property type="entry name" value="Glyco_tran_10_N"/>
</dbReference>
<comment type="catalytic activity">
    <reaction evidence="15">
        <text>a beta-D-galactosyl-(1-&gt;4)-N-acetyl-beta-D-glucosaminyl derivative + GDP-beta-L-fucose = a beta-D-galactosyl-(1-&gt;4)-[alpha-L-fucosyl-(1-&gt;3)]-N-acetyl-beta-D-glucosaminyl derivative + GDP + H(+)</text>
        <dbReference type="Rhea" id="RHEA:14257"/>
        <dbReference type="ChEBI" id="CHEBI:15378"/>
        <dbReference type="ChEBI" id="CHEBI:57273"/>
        <dbReference type="ChEBI" id="CHEBI:58189"/>
        <dbReference type="ChEBI" id="CHEBI:133507"/>
        <dbReference type="ChEBI" id="CHEBI:137941"/>
        <dbReference type="EC" id="2.4.1.152"/>
    </reaction>
    <physiologicalReaction direction="left-to-right" evidence="15">
        <dbReference type="Rhea" id="RHEA:14258"/>
    </physiologicalReaction>
</comment>
<evidence type="ECO:0000256" key="13">
    <source>
        <dbReference type="ARBA" id="ARBA00023157"/>
    </source>
</evidence>
<dbReference type="GO" id="GO:0017083">
    <property type="term" value="F:4-galactosyl-N-acetylglucosaminide 3-alpha-L-fucosyltransferase activity"/>
    <property type="evidence" value="ECO:0007669"/>
    <property type="project" value="UniProtKB-EC"/>
</dbReference>
<keyword evidence="14" id="KW-0325">Glycoprotein</keyword>
<keyword evidence="9 24" id="KW-1133">Transmembrane helix</keyword>
<evidence type="ECO:0000256" key="19">
    <source>
        <dbReference type="ARBA" id="ARBA00036481"/>
    </source>
</evidence>
<dbReference type="EC" id="2.4.1.-" evidence="24"/>
<sequence>APWTYLRPFVFTNAFLLLFFLIFCAYYKYDTKFPTFSFCEERGTEESQIEPHQTQMEPDTILLIWTWPFGHKHDLSCRVFNITRCLLTDNRTLYHQAHGVLFHHRDINRNLDGFPNEPRPCFQKWVWWNMESPAHSSQIPALNHLFNLTCNYRSDSNIPVPYGYLVPVMSQDEVSKVPAKDKLVCWIVSNWKEHYERVQYYNKLKNYIKIMTYGSPFGHHLTDQDYTTIISSCKFYLSFENSVYKDYITEKLYNPMRLGSIPVVLGPPRENYEDHIPGDAFIHVNDFASPKELAERLIYLDRNPDEYMNYFNWRNRFKVVNSWFGHEHACRTCSYLQRNRGYHVFHNLNKWYWG</sequence>
<dbReference type="Ensembl" id="ENSSORT00005006302.1">
    <property type="protein sequence ID" value="ENSSORP00005006052.1"/>
    <property type="gene ID" value="ENSSORG00005003609.1"/>
</dbReference>
<evidence type="ECO:0000256" key="15">
    <source>
        <dbReference type="ARBA" id="ARBA00029329"/>
    </source>
</evidence>
<keyword evidence="28" id="KW-1185">Reference proteome</keyword>
<evidence type="ECO:0000256" key="16">
    <source>
        <dbReference type="ARBA" id="ARBA00036053"/>
    </source>
</evidence>
<comment type="pathway">
    <text evidence="1">Protein modification; protein glycosylation.</text>
</comment>
<comment type="subcellular location">
    <subcellularLocation>
        <location evidence="24">Golgi apparatus</location>
        <location evidence="24">Golgi stack membrane</location>
        <topology evidence="24">Single-pass type II membrane protein</topology>
    </subcellularLocation>
    <subcellularLocation>
        <location evidence="21">Golgi apparatus</location>
        <location evidence="21">trans-Golgi network membrane</location>
        <topology evidence="21">Single-pass type II membrane protein</topology>
    </subcellularLocation>
</comment>
<reference evidence="27" key="3">
    <citation type="submission" date="2025-09" db="UniProtKB">
        <authorList>
            <consortium name="Ensembl"/>
        </authorList>
    </citation>
    <scope>IDENTIFICATION</scope>
</reference>
<dbReference type="Pfam" id="PF17039">
    <property type="entry name" value="Glyco_tran_10_N"/>
    <property type="match status" value="1"/>
</dbReference>
<comment type="similarity">
    <text evidence="3 24">Belongs to the glycosyltransferase 10 family.</text>
</comment>
<dbReference type="PANTHER" id="PTHR11929:SF10">
    <property type="entry name" value="4-GALACTOSYL-N-ACETYLGLUCOSAMINIDE 3-ALPHA-L-FUCOSYLTRANSFERASE 9"/>
    <property type="match status" value="1"/>
</dbReference>
<evidence type="ECO:0000256" key="7">
    <source>
        <dbReference type="ARBA" id="ARBA00022692"/>
    </source>
</evidence>
<proteinExistence type="inferred from homology"/>
<comment type="catalytic activity">
    <reaction evidence="22">
        <text>beta-D-Gal-(1-&gt;4)-beta-D-GlcNAc-(1-&gt;3)-beta-D-Gal-(1-&gt;4)-D-Glc + GDP-beta-L-fucose = beta-D-Gal-(1-&gt;4)-[alpha-L-Fuc-(1-&gt;3)]-beta-D-GlcNAc-(1-&gt;3)-beta-D-Gal-(1-&gt;4)-D-Glc + GDP + H(+)</text>
        <dbReference type="Rhea" id="RHEA:77187"/>
        <dbReference type="ChEBI" id="CHEBI:15378"/>
        <dbReference type="ChEBI" id="CHEBI:57273"/>
        <dbReference type="ChEBI" id="CHEBI:58189"/>
        <dbReference type="ChEBI" id="CHEBI:60239"/>
        <dbReference type="ChEBI" id="CHEBI:61352"/>
    </reaction>
    <physiologicalReaction direction="left-to-right" evidence="22">
        <dbReference type="Rhea" id="RHEA:77188"/>
    </physiologicalReaction>
</comment>
<comment type="catalytic activity">
    <reaction evidence="20">
        <text>a neolactoside nLc4Cer + GDP-beta-L-fucose = a neolactoside III(3)-alpha-Fuc-nLc4Cer + GDP + H(+)</text>
        <dbReference type="Rhea" id="RHEA:48376"/>
        <dbReference type="ChEBI" id="CHEBI:15378"/>
        <dbReference type="ChEBI" id="CHEBI:57273"/>
        <dbReference type="ChEBI" id="CHEBI:58189"/>
        <dbReference type="ChEBI" id="CHEBI:90376"/>
        <dbReference type="ChEBI" id="CHEBI:90379"/>
    </reaction>
    <physiologicalReaction direction="left-to-right" evidence="20">
        <dbReference type="Rhea" id="RHEA:48377"/>
    </physiologicalReaction>
</comment>
<evidence type="ECO:0000256" key="23">
    <source>
        <dbReference type="ARBA" id="ARBA00043838"/>
    </source>
</evidence>
<dbReference type="GO" id="GO:0032580">
    <property type="term" value="C:Golgi cisterna membrane"/>
    <property type="evidence" value="ECO:0007669"/>
    <property type="project" value="UniProtKB-SubCell"/>
</dbReference>
<evidence type="ECO:0000256" key="21">
    <source>
        <dbReference type="ARBA" id="ARBA00037848"/>
    </source>
</evidence>
<keyword evidence="7 24" id="KW-0812">Transmembrane</keyword>
<reference evidence="27" key="1">
    <citation type="submission" date="2019-06" db="EMBL/GenBank/DDBJ databases">
        <authorList>
            <consortium name="Wellcome Sanger Institute Data Sharing"/>
        </authorList>
    </citation>
    <scope>NUCLEOTIDE SEQUENCE [LARGE SCALE GENOMIC DNA]</scope>
</reference>
<evidence type="ECO:0000256" key="22">
    <source>
        <dbReference type="ARBA" id="ARBA00043828"/>
    </source>
</evidence>
<dbReference type="InterPro" id="IPR055270">
    <property type="entry name" value="Glyco_tran_10_C"/>
</dbReference>
<dbReference type="UniPathway" id="UPA00378"/>
<evidence type="ECO:0000256" key="17">
    <source>
        <dbReference type="ARBA" id="ARBA00036234"/>
    </source>
</evidence>
<reference evidence="27" key="2">
    <citation type="submission" date="2025-08" db="UniProtKB">
        <authorList>
            <consortium name="Ensembl"/>
        </authorList>
    </citation>
    <scope>IDENTIFICATION</scope>
</reference>
<evidence type="ECO:0000256" key="18">
    <source>
        <dbReference type="ARBA" id="ARBA00036295"/>
    </source>
</evidence>
<keyword evidence="12 24" id="KW-0472">Membrane</keyword>
<evidence type="ECO:0000313" key="28">
    <source>
        <dbReference type="Proteomes" id="UP000472271"/>
    </source>
</evidence>
<evidence type="ECO:0000259" key="25">
    <source>
        <dbReference type="Pfam" id="PF00852"/>
    </source>
</evidence>
<evidence type="ECO:0000256" key="4">
    <source>
        <dbReference type="ARBA" id="ARBA00011738"/>
    </source>
</evidence>
<dbReference type="FunFam" id="3.40.50.11660:FF:000001">
    <property type="entry name" value="alpha-(1,3)-fucosyltransferase 9"/>
    <property type="match status" value="1"/>
</dbReference>
<evidence type="ECO:0000256" key="5">
    <source>
        <dbReference type="ARBA" id="ARBA00022676"/>
    </source>
</evidence>
<dbReference type="Proteomes" id="UP000472271">
    <property type="component" value="Chromosome 8"/>
</dbReference>
<dbReference type="Gene3D" id="3.40.50.11660">
    <property type="entry name" value="Glycosyl transferase family 10, C-terminal domain"/>
    <property type="match status" value="1"/>
</dbReference>
<keyword evidence="11" id="KW-0443">Lipid metabolism</keyword>
<comment type="catalytic activity">
    <reaction evidence="17">
        <text>an alpha-Neu5Ac-(2-&gt;3)-beta-D-Gal-(1-&gt;4)-beta-D-GlcNAc-(1-&gt;3)-beta-D-Gal-(1-&gt;4)-beta-D-GlcNAc derivative + GDP-beta-L-fucose = an alpha-Neu5Ac-(2-&gt;3)-beta-D-Gal-(1-&gt;4)-beta-D-GlcNAc-(1-&gt;3)-beta-D-Gal-(1-&gt;4)-[alpha-L-Fuc-(1-&gt;3)]-beta-D-GlcNAc derivative + GDP + H(+)</text>
        <dbReference type="Rhea" id="RHEA:68044"/>
        <dbReference type="ChEBI" id="CHEBI:15378"/>
        <dbReference type="ChEBI" id="CHEBI:57273"/>
        <dbReference type="ChEBI" id="CHEBI:58189"/>
        <dbReference type="ChEBI" id="CHEBI:145343"/>
        <dbReference type="ChEBI" id="CHEBI:176900"/>
    </reaction>
    <physiologicalReaction direction="left-to-right" evidence="17">
        <dbReference type="Rhea" id="RHEA:68045"/>
    </physiologicalReaction>
</comment>
<feature type="transmembrane region" description="Helical" evidence="24">
    <location>
        <begin position="6"/>
        <end position="27"/>
    </location>
</feature>
<comment type="pathway">
    <text evidence="2">Glycolipid biosynthesis.</text>
</comment>
<keyword evidence="13" id="KW-1015">Disulfide bond</keyword>
<evidence type="ECO:0000256" key="14">
    <source>
        <dbReference type="ARBA" id="ARBA00023180"/>
    </source>
</evidence>
<evidence type="ECO:0000256" key="3">
    <source>
        <dbReference type="ARBA" id="ARBA00008919"/>
    </source>
</evidence>
<evidence type="ECO:0000313" key="27">
    <source>
        <dbReference type="Ensembl" id="ENSSORP00005006052.1"/>
    </source>
</evidence>
<dbReference type="InterPro" id="IPR038577">
    <property type="entry name" value="GT10-like_C_sf"/>
</dbReference>
<dbReference type="Pfam" id="PF00852">
    <property type="entry name" value="Glyco_transf_10"/>
    <property type="match status" value="1"/>
</dbReference>
<keyword evidence="8" id="KW-0735">Signal-anchor</keyword>
<gene>
    <name evidence="27" type="primary">LOC115424154</name>
</gene>
<dbReference type="SUPFAM" id="SSF53756">
    <property type="entry name" value="UDP-Glycosyltransferase/glycogen phosphorylase"/>
    <property type="match status" value="1"/>
</dbReference>
<evidence type="ECO:0000256" key="20">
    <source>
        <dbReference type="ARBA" id="ARBA00036757"/>
    </source>
</evidence>
<evidence type="ECO:0000256" key="6">
    <source>
        <dbReference type="ARBA" id="ARBA00022679"/>
    </source>
</evidence>
<comment type="subunit">
    <text evidence="4">Homodimer.</text>
</comment>
<keyword evidence="5 24" id="KW-0328">Glycosyltransferase</keyword>
<dbReference type="InParanoid" id="A0A672YNH2"/>
<dbReference type="AlphaFoldDB" id="A0A672YNH2"/>
<dbReference type="GO" id="GO:0006629">
    <property type="term" value="P:lipid metabolic process"/>
    <property type="evidence" value="ECO:0007669"/>
    <property type="project" value="UniProtKB-KW"/>
</dbReference>
<keyword evidence="10 24" id="KW-0333">Golgi apparatus</keyword>
<dbReference type="InterPro" id="IPR001503">
    <property type="entry name" value="Glyco_trans_10"/>
</dbReference>
<feature type="domain" description="Fucosyltransferase N-terminal" evidence="26">
    <location>
        <begin position="59"/>
        <end position="163"/>
    </location>
</feature>
<protein>
    <recommendedName>
        <fullName evidence="24">Fucosyltransferase</fullName>
        <ecNumber evidence="24">2.4.1.-</ecNumber>
    </recommendedName>
</protein>
<keyword evidence="6 24" id="KW-0808">Transferase</keyword>
<organism evidence="27 28">
    <name type="scientific">Sphaeramia orbicularis</name>
    <name type="common">orbiculate cardinalfish</name>
    <dbReference type="NCBI Taxonomy" id="375764"/>
    <lineage>
        <taxon>Eukaryota</taxon>
        <taxon>Metazoa</taxon>
        <taxon>Chordata</taxon>
        <taxon>Craniata</taxon>
        <taxon>Vertebrata</taxon>
        <taxon>Euteleostomi</taxon>
        <taxon>Actinopterygii</taxon>
        <taxon>Neopterygii</taxon>
        <taxon>Teleostei</taxon>
        <taxon>Neoteleostei</taxon>
        <taxon>Acanthomorphata</taxon>
        <taxon>Gobiaria</taxon>
        <taxon>Kurtiformes</taxon>
        <taxon>Apogonoidei</taxon>
        <taxon>Apogonidae</taxon>
        <taxon>Apogoninae</taxon>
        <taxon>Sphaeramia</taxon>
    </lineage>
</organism>
<dbReference type="PANTHER" id="PTHR11929">
    <property type="entry name" value="ALPHA- 1,3 -FUCOSYLTRANSFERASE"/>
    <property type="match status" value="1"/>
</dbReference>
<evidence type="ECO:0000256" key="10">
    <source>
        <dbReference type="ARBA" id="ARBA00023034"/>
    </source>
</evidence>
<evidence type="ECO:0000256" key="8">
    <source>
        <dbReference type="ARBA" id="ARBA00022968"/>
    </source>
</evidence>
<evidence type="ECO:0000256" key="24">
    <source>
        <dbReference type="RuleBase" id="RU003832"/>
    </source>
</evidence>
<evidence type="ECO:0000256" key="12">
    <source>
        <dbReference type="ARBA" id="ARBA00023136"/>
    </source>
</evidence>